<accession>A0A3S3N802</accession>
<dbReference type="InterPro" id="IPR046848">
    <property type="entry name" value="E_motif"/>
</dbReference>
<keyword evidence="1" id="KW-0677">Repeat</keyword>
<dbReference type="EMBL" id="QPKB01000010">
    <property type="protein sequence ID" value="RWR94145.1"/>
    <property type="molecule type" value="Genomic_DNA"/>
</dbReference>
<evidence type="ECO:0000313" key="3">
    <source>
        <dbReference type="EMBL" id="RWR94145.1"/>
    </source>
</evidence>
<dbReference type="OrthoDB" id="1877720at2759"/>
<dbReference type="Pfam" id="PF20431">
    <property type="entry name" value="E_motif"/>
    <property type="match status" value="1"/>
</dbReference>
<dbReference type="FunFam" id="1.25.40.10:FF:001204">
    <property type="entry name" value="Pentatricopeptide (PPR) repeat protein-like"/>
    <property type="match status" value="1"/>
</dbReference>
<feature type="repeat" description="PPR" evidence="2">
    <location>
        <begin position="74"/>
        <end position="108"/>
    </location>
</feature>
<feature type="repeat" description="PPR" evidence="2">
    <location>
        <begin position="276"/>
        <end position="310"/>
    </location>
</feature>
<dbReference type="PANTHER" id="PTHR47926:SF490">
    <property type="entry name" value="REPEAT-LIKE SUPERFAMILY PROTEIN, PUTATIVE-RELATED"/>
    <property type="match status" value="1"/>
</dbReference>
<proteinExistence type="predicted"/>
<reference evidence="3 4" key="1">
    <citation type="journal article" date="2019" name="Nat. Plants">
        <title>Stout camphor tree genome fills gaps in understanding of flowering plant genome evolution.</title>
        <authorList>
            <person name="Chaw S.M."/>
            <person name="Liu Y.C."/>
            <person name="Wu Y.W."/>
            <person name="Wang H.Y."/>
            <person name="Lin C.I."/>
            <person name="Wu C.S."/>
            <person name="Ke H.M."/>
            <person name="Chang L.Y."/>
            <person name="Hsu C.Y."/>
            <person name="Yang H.T."/>
            <person name="Sudianto E."/>
            <person name="Hsu M.H."/>
            <person name="Wu K.P."/>
            <person name="Wang L.N."/>
            <person name="Leebens-Mack J.H."/>
            <person name="Tsai I.J."/>
        </authorList>
    </citation>
    <scope>NUCLEOTIDE SEQUENCE [LARGE SCALE GENOMIC DNA]</scope>
    <source>
        <strain evidence="4">cv. Chaw 1501</strain>
        <tissue evidence="3">Young leaves</tissue>
    </source>
</reference>
<dbReference type="STRING" id="337451.A0A3S3N802"/>
<feature type="repeat" description="PPR" evidence="2">
    <location>
        <begin position="175"/>
        <end position="209"/>
    </location>
</feature>
<dbReference type="FunFam" id="1.25.40.10:FF:000344">
    <property type="entry name" value="Pentatricopeptide repeat-containing protein"/>
    <property type="match status" value="1"/>
</dbReference>
<dbReference type="Pfam" id="PF01535">
    <property type="entry name" value="PPR"/>
    <property type="match status" value="1"/>
</dbReference>
<keyword evidence="4" id="KW-1185">Reference proteome</keyword>
<protein>
    <submittedName>
        <fullName evidence="3">Pentatricopeptide repeat-containing-like protein</fullName>
    </submittedName>
</protein>
<dbReference type="GO" id="GO:0003723">
    <property type="term" value="F:RNA binding"/>
    <property type="evidence" value="ECO:0007669"/>
    <property type="project" value="InterPro"/>
</dbReference>
<dbReference type="Proteomes" id="UP000283530">
    <property type="component" value="Unassembled WGS sequence"/>
</dbReference>
<dbReference type="PROSITE" id="PS51375">
    <property type="entry name" value="PPR"/>
    <property type="match status" value="4"/>
</dbReference>
<evidence type="ECO:0000313" key="4">
    <source>
        <dbReference type="Proteomes" id="UP000283530"/>
    </source>
</evidence>
<dbReference type="InterPro" id="IPR011990">
    <property type="entry name" value="TPR-like_helical_dom_sf"/>
</dbReference>
<dbReference type="InterPro" id="IPR046960">
    <property type="entry name" value="PPR_At4g14850-like_plant"/>
</dbReference>
<name>A0A3S3N802_9MAGN</name>
<sequence length="469" mass="52922">MPFYQQPNSSIVTKILHVLKTCNSSAQLHQIQAQIILHNLHPNTTITFNFINACKSLGLLDSALNLFNQLHKPHVFICNNLIKALSHAQMHKHSIQIFTQMHKTSIPPNNYTFPFILKSLSDLRHLKHGQAVQTHVTKTGHYNDLYVRNALLDLYSSCGDMQTCEYLFDEMPQRDVVSWTVLISGHRNMGDLDEALIAFERMQFAGVLPNPVTMVNALAACAGYGALDMGVWIHEYMKRNGWELDVILGTSLIDMYGKCGRIDVGLCVFQDMVEKNVFTWNSLIRGLALAKNGKEAASWFFRMEEEGIKPDQVTLIGVLCACSHSGLVQMGQCIFYSIIDGKYGFSPSIKHYGCMIDLLGRSGFFNEAQELIERMPFEPNSVMWGALLTGCRAHGDLKLSEFVARRLLELEPENGAYYVLLSNLYAEMGRWSDVEEVRRLMKEKGVKKDVGSSSVELELKEQAYELLAP</sequence>
<evidence type="ECO:0000256" key="1">
    <source>
        <dbReference type="ARBA" id="ARBA00022737"/>
    </source>
</evidence>
<comment type="caution">
    <text evidence="3">The sequence shown here is derived from an EMBL/GenBank/DDBJ whole genome shotgun (WGS) entry which is preliminary data.</text>
</comment>
<gene>
    <name evidence="3" type="ORF">CKAN_02342500</name>
</gene>
<dbReference type="InterPro" id="IPR002885">
    <property type="entry name" value="PPR_rpt"/>
</dbReference>
<evidence type="ECO:0000256" key="2">
    <source>
        <dbReference type="PROSITE-ProRule" id="PRU00708"/>
    </source>
</evidence>
<dbReference type="NCBIfam" id="TIGR00756">
    <property type="entry name" value="PPR"/>
    <property type="match status" value="5"/>
</dbReference>
<dbReference type="AlphaFoldDB" id="A0A3S3N802"/>
<dbReference type="Pfam" id="PF13041">
    <property type="entry name" value="PPR_2"/>
    <property type="match status" value="3"/>
</dbReference>
<dbReference type="GO" id="GO:0009451">
    <property type="term" value="P:RNA modification"/>
    <property type="evidence" value="ECO:0007669"/>
    <property type="project" value="InterPro"/>
</dbReference>
<feature type="repeat" description="PPR" evidence="2">
    <location>
        <begin position="414"/>
        <end position="448"/>
    </location>
</feature>
<dbReference type="Gene3D" id="1.25.40.10">
    <property type="entry name" value="Tetratricopeptide repeat domain"/>
    <property type="match status" value="4"/>
</dbReference>
<organism evidence="3 4">
    <name type="scientific">Cinnamomum micranthum f. kanehirae</name>
    <dbReference type="NCBI Taxonomy" id="337451"/>
    <lineage>
        <taxon>Eukaryota</taxon>
        <taxon>Viridiplantae</taxon>
        <taxon>Streptophyta</taxon>
        <taxon>Embryophyta</taxon>
        <taxon>Tracheophyta</taxon>
        <taxon>Spermatophyta</taxon>
        <taxon>Magnoliopsida</taxon>
        <taxon>Magnoliidae</taxon>
        <taxon>Laurales</taxon>
        <taxon>Lauraceae</taxon>
        <taxon>Cinnamomum</taxon>
    </lineage>
</organism>
<dbReference type="PANTHER" id="PTHR47926">
    <property type="entry name" value="PENTATRICOPEPTIDE REPEAT-CONTAINING PROTEIN"/>
    <property type="match status" value="1"/>
</dbReference>